<organism evidence="1 2">
    <name type="scientific">Azorhizobium oxalatiphilum</name>
    <dbReference type="NCBI Taxonomy" id="980631"/>
    <lineage>
        <taxon>Bacteria</taxon>
        <taxon>Pseudomonadati</taxon>
        <taxon>Pseudomonadota</taxon>
        <taxon>Alphaproteobacteria</taxon>
        <taxon>Hyphomicrobiales</taxon>
        <taxon>Xanthobacteraceae</taxon>
        <taxon>Azorhizobium</taxon>
    </lineage>
</organism>
<reference evidence="1" key="1">
    <citation type="journal article" date="2014" name="Int. J. Syst. Evol. Microbiol.">
        <title>Complete genome sequence of Corynebacterium casei LMG S-19264T (=DSM 44701T), isolated from a smear-ripened cheese.</title>
        <authorList>
            <consortium name="US DOE Joint Genome Institute (JGI-PGF)"/>
            <person name="Walter F."/>
            <person name="Albersmeier A."/>
            <person name="Kalinowski J."/>
            <person name="Ruckert C."/>
        </authorList>
    </citation>
    <scope>NUCLEOTIDE SEQUENCE</scope>
    <source>
        <strain evidence="1">CCM 7897</strain>
    </source>
</reference>
<comment type="caution">
    <text evidence="1">The sequence shown here is derived from an EMBL/GenBank/DDBJ whole genome shotgun (WGS) entry which is preliminary data.</text>
</comment>
<proteinExistence type="predicted"/>
<evidence type="ECO:0000313" key="1">
    <source>
        <dbReference type="EMBL" id="GGF76287.1"/>
    </source>
</evidence>
<dbReference type="Proteomes" id="UP000606044">
    <property type="component" value="Unassembled WGS sequence"/>
</dbReference>
<gene>
    <name evidence="1" type="ORF">GCM10007301_40290</name>
</gene>
<dbReference type="EMBL" id="BMCT01000006">
    <property type="protein sequence ID" value="GGF76287.1"/>
    <property type="molecule type" value="Genomic_DNA"/>
</dbReference>
<evidence type="ECO:0000313" key="2">
    <source>
        <dbReference type="Proteomes" id="UP000606044"/>
    </source>
</evidence>
<name>A0A917FG78_9HYPH</name>
<sequence length="100" mass="10985">MTMAIATPAFSADIYVPKQDAMTCKTLADMRAITKAVKSGDEKTAMEMLDSRCDTTGAGVAVTVEDDMIDREFMLPYVCVRPIDSKGPCQWRIGTRDSLK</sequence>
<accession>A0A917FG78</accession>
<dbReference type="AlphaFoldDB" id="A0A917FG78"/>
<keyword evidence="2" id="KW-1185">Reference proteome</keyword>
<reference evidence="1" key="2">
    <citation type="submission" date="2020-09" db="EMBL/GenBank/DDBJ databases">
        <authorList>
            <person name="Sun Q."/>
            <person name="Sedlacek I."/>
        </authorList>
    </citation>
    <scope>NUCLEOTIDE SEQUENCE</scope>
    <source>
        <strain evidence="1">CCM 7897</strain>
    </source>
</reference>
<protein>
    <submittedName>
        <fullName evidence="1">Uncharacterized protein</fullName>
    </submittedName>
</protein>